<name>A0AAW2ZGH6_9EUKA</name>
<dbReference type="Proteomes" id="UP001431209">
    <property type="component" value="Unassembled WGS sequence"/>
</dbReference>
<gene>
    <name evidence="1" type="ORF">AKO1_002038</name>
</gene>
<feature type="non-terminal residue" evidence="1">
    <location>
        <position position="285"/>
    </location>
</feature>
<dbReference type="EMBL" id="JAOPGA020001425">
    <property type="protein sequence ID" value="KAL0488281.1"/>
    <property type="molecule type" value="Genomic_DNA"/>
</dbReference>
<reference evidence="1 2" key="1">
    <citation type="submission" date="2024-03" db="EMBL/GenBank/DDBJ databases">
        <title>The Acrasis kona genome and developmental transcriptomes reveal deep origins of eukaryotic multicellular pathways.</title>
        <authorList>
            <person name="Sheikh S."/>
            <person name="Fu C.-J."/>
            <person name="Brown M.W."/>
            <person name="Baldauf S.L."/>
        </authorList>
    </citation>
    <scope>NUCLEOTIDE SEQUENCE [LARGE SCALE GENOMIC DNA]</scope>
    <source>
        <strain evidence="1 2">ATCC MYA-3509</strain>
    </source>
</reference>
<sequence length="285" mass="32304">MNARIVEFMGMKFAEEDAQYILNTLLKVQGHESIKKFHDKLRNVNQAHFGLGFQSGTAEVAPFSTPLKMLLNDPLFADIKSELIKSLQMIEAVVLDDLAKNSPDTLKQVIEAREKIQPSDQYPFILPNFYVNLNNAASNLHFDVLDSRDVPGYVFVFKTKDCVGGDLILPQINARICMKQGEVSRVLFRSLLHQNDPITSGFRFSVIVPFHQRYLSFADKDKLNVLHHPSAYFYMKGIPRKELLTSATLLNSFNIHYVKGNEKSVCERKGALQFAVIGDKFFKGS</sequence>
<protein>
    <recommendedName>
        <fullName evidence="3">Fe2OG dioxygenase domain-containing protein</fullName>
    </recommendedName>
</protein>
<evidence type="ECO:0000313" key="1">
    <source>
        <dbReference type="EMBL" id="KAL0488281.1"/>
    </source>
</evidence>
<evidence type="ECO:0008006" key="3">
    <source>
        <dbReference type="Google" id="ProtNLM"/>
    </source>
</evidence>
<comment type="caution">
    <text evidence="1">The sequence shown here is derived from an EMBL/GenBank/DDBJ whole genome shotgun (WGS) entry which is preliminary data.</text>
</comment>
<accession>A0AAW2ZGH6</accession>
<proteinExistence type="predicted"/>
<dbReference type="Gene3D" id="3.60.130.30">
    <property type="match status" value="1"/>
</dbReference>
<dbReference type="AlphaFoldDB" id="A0AAW2ZGH6"/>
<organism evidence="1 2">
    <name type="scientific">Acrasis kona</name>
    <dbReference type="NCBI Taxonomy" id="1008807"/>
    <lineage>
        <taxon>Eukaryota</taxon>
        <taxon>Discoba</taxon>
        <taxon>Heterolobosea</taxon>
        <taxon>Tetramitia</taxon>
        <taxon>Eutetramitia</taxon>
        <taxon>Acrasidae</taxon>
        <taxon>Acrasis</taxon>
    </lineage>
</organism>
<evidence type="ECO:0000313" key="2">
    <source>
        <dbReference type="Proteomes" id="UP001431209"/>
    </source>
</evidence>
<keyword evidence="2" id="KW-1185">Reference proteome</keyword>